<dbReference type="PROSITE" id="PS00107">
    <property type="entry name" value="PROTEIN_KINASE_ATP"/>
    <property type="match status" value="1"/>
</dbReference>
<evidence type="ECO:0000259" key="7">
    <source>
        <dbReference type="PROSITE" id="PS50011"/>
    </source>
</evidence>
<keyword evidence="9" id="KW-1185">Reference proteome</keyword>
<evidence type="ECO:0000256" key="3">
    <source>
        <dbReference type="ARBA" id="ARBA00022777"/>
    </source>
</evidence>
<dbReference type="SMART" id="SM00220">
    <property type="entry name" value="S_TKc"/>
    <property type="match status" value="1"/>
</dbReference>
<keyword evidence="4 5" id="KW-0067">ATP-binding</keyword>
<dbReference type="Gene3D" id="3.30.200.20">
    <property type="entry name" value="Phosphorylase Kinase, domain 1"/>
    <property type="match status" value="1"/>
</dbReference>
<dbReference type="RefSeq" id="WP_318103458.1">
    <property type="nucleotide sequence ID" value="NZ_CP137573.1"/>
</dbReference>
<evidence type="ECO:0000256" key="6">
    <source>
        <dbReference type="SAM" id="MobiDB-lite"/>
    </source>
</evidence>
<dbReference type="Pfam" id="PF00069">
    <property type="entry name" value="Pkinase"/>
    <property type="match status" value="1"/>
</dbReference>
<feature type="compositionally biased region" description="Gly residues" evidence="6">
    <location>
        <begin position="371"/>
        <end position="381"/>
    </location>
</feature>
<sequence length="774" mass="79184">MLKALPDGQPPRLVGPYRLLAALGAGGMGEVHLACRTDAPTADPHLMVAVKTVRADLEVDGDFRTRFRREITAARAVSGPYAAQLVDADADAVVPWLATEYVPGPSLAEAVTRAGALPVEAVRALGAALARALESVHAAKVLHRDLKPANVLLGAAGPKLIDFGIAQAFEATALTSTGLVVGSPGFMSPEHLVGSRAVVPASDVFCLGAVLAFAASGRGPFHDEEMASVVFRISRAQAELDGVPEELRPVVERCLRLDPTERPTAAELVELFGGEEPTAFPWPGGVLSLLSEYADTARRFGEAAASGAGVADLPTIGPQVPYSPTAAGYRPAVPEGPEARRRPWGRITAGAVAVAVVAAAVGVVLLNRGEGQGGSTGGAAGPGPTTGSSTGPGAPATLSQVVLPYGGEGHPDDFGKAGTDRAFRPAGWSPWKAQVEAGTDSCALAPKVLVCAGSGGAAVGLNAADGKKLWSAPARKTPNGEGLYSTAGYPAIVGETAYISGPDGLTAYGIADGKQRGKIPAPGGDWAVKGSDLHEGVLYSTYVNLADADKGLVIAVKLGGTGKELWRSRLDGTPEHPVTAGGRVYVPVGAVTMALDARTGKETARSSGSEPCGDIAVQGKYVLCSPSMDGGVPVLDARTLRQVRTLGKGTEMAGGPAVSADGLVAVVGGDLDHTVITYDLESGRERWRAETMPHLERLSRVYFAGDRVLAGGKHEVHAIPVSGPPARSQNIEVIRLNLPDSIDASALSSSEALAAGGAVFLPFPDGLVVSGHLP</sequence>
<organism evidence="8 9">
    <name type="scientific">Streptomyces solicathayae</name>
    <dbReference type="NCBI Taxonomy" id="3081768"/>
    <lineage>
        <taxon>Bacteria</taxon>
        <taxon>Bacillati</taxon>
        <taxon>Actinomycetota</taxon>
        <taxon>Actinomycetes</taxon>
        <taxon>Kitasatosporales</taxon>
        <taxon>Streptomycetaceae</taxon>
        <taxon>Streptomyces</taxon>
    </lineage>
</organism>
<evidence type="ECO:0000256" key="4">
    <source>
        <dbReference type="ARBA" id="ARBA00022840"/>
    </source>
</evidence>
<reference evidence="8 9" key="1">
    <citation type="submission" date="2023-10" db="EMBL/GenBank/DDBJ databases">
        <title>The genome sequence of Streptomyces sp. HUAS YS2.</title>
        <authorList>
            <person name="Mo P."/>
        </authorList>
    </citation>
    <scope>NUCLEOTIDE SEQUENCE [LARGE SCALE GENOMIC DNA]</scope>
    <source>
        <strain evidence="8 9">HUAS YS2</strain>
    </source>
</reference>
<dbReference type="InterPro" id="IPR011047">
    <property type="entry name" value="Quinoprotein_ADH-like_sf"/>
</dbReference>
<feature type="binding site" evidence="5">
    <location>
        <position position="51"/>
    </location>
    <ligand>
        <name>ATP</name>
        <dbReference type="ChEBI" id="CHEBI:30616"/>
    </ligand>
</feature>
<dbReference type="InterPro" id="IPR008271">
    <property type="entry name" value="Ser/Thr_kinase_AS"/>
</dbReference>
<accession>A0ABZ0LSS8</accession>
<dbReference type="SUPFAM" id="SSF50998">
    <property type="entry name" value="Quinoprotein alcohol dehydrogenase-like"/>
    <property type="match status" value="1"/>
</dbReference>
<dbReference type="InterPro" id="IPR015943">
    <property type="entry name" value="WD40/YVTN_repeat-like_dom_sf"/>
</dbReference>
<keyword evidence="2 5" id="KW-0547">Nucleotide-binding</keyword>
<dbReference type="Gene3D" id="2.130.10.10">
    <property type="entry name" value="YVTN repeat-like/Quinoprotein amine dehydrogenase"/>
    <property type="match status" value="2"/>
</dbReference>
<feature type="domain" description="Protein kinase" evidence="7">
    <location>
        <begin position="17"/>
        <end position="279"/>
    </location>
</feature>
<dbReference type="Gene3D" id="1.10.510.10">
    <property type="entry name" value="Transferase(Phosphotransferase) domain 1"/>
    <property type="match status" value="1"/>
</dbReference>
<dbReference type="InterPro" id="IPR011009">
    <property type="entry name" value="Kinase-like_dom_sf"/>
</dbReference>
<dbReference type="PROSITE" id="PS50011">
    <property type="entry name" value="PROTEIN_KINASE_DOM"/>
    <property type="match status" value="1"/>
</dbReference>
<protein>
    <submittedName>
        <fullName evidence="8">Protein kinase</fullName>
    </submittedName>
</protein>
<dbReference type="Pfam" id="PF13360">
    <property type="entry name" value="PQQ_2"/>
    <property type="match status" value="2"/>
</dbReference>
<dbReference type="InterPro" id="IPR002372">
    <property type="entry name" value="PQQ_rpt_dom"/>
</dbReference>
<dbReference type="SMART" id="SM00564">
    <property type="entry name" value="PQQ"/>
    <property type="match status" value="4"/>
</dbReference>
<gene>
    <name evidence="8" type="ORF">R2D22_13815</name>
</gene>
<dbReference type="CDD" id="cd14014">
    <property type="entry name" value="STKc_PknB_like"/>
    <property type="match status" value="1"/>
</dbReference>
<evidence type="ECO:0000256" key="1">
    <source>
        <dbReference type="ARBA" id="ARBA00022679"/>
    </source>
</evidence>
<dbReference type="PANTHER" id="PTHR43289">
    <property type="entry name" value="MITOGEN-ACTIVATED PROTEIN KINASE KINASE KINASE 20-RELATED"/>
    <property type="match status" value="1"/>
</dbReference>
<feature type="region of interest" description="Disordered" evidence="6">
    <location>
        <begin position="371"/>
        <end position="401"/>
    </location>
</feature>
<dbReference type="GO" id="GO:0016301">
    <property type="term" value="F:kinase activity"/>
    <property type="evidence" value="ECO:0007669"/>
    <property type="project" value="UniProtKB-KW"/>
</dbReference>
<dbReference type="InterPro" id="IPR000719">
    <property type="entry name" value="Prot_kinase_dom"/>
</dbReference>
<dbReference type="InterPro" id="IPR018391">
    <property type="entry name" value="PQQ_b-propeller_rpt"/>
</dbReference>
<proteinExistence type="predicted"/>
<keyword evidence="1" id="KW-0808">Transferase</keyword>
<keyword evidence="3 8" id="KW-0418">Kinase</keyword>
<dbReference type="PANTHER" id="PTHR43289:SF34">
    <property type="entry name" value="SERINE_THREONINE-PROTEIN KINASE YBDM-RELATED"/>
    <property type="match status" value="1"/>
</dbReference>
<dbReference type="SUPFAM" id="SSF56112">
    <property type="entry name" value="Protein kinase-like (PK-like)"/>
    <property type="match status" value="1"/>
</dbReference>
<dbReference type="InterPro" id="IPR017441">
    <property type="entry name" value="Protein_kinase_ATP_BS"/>
</dbReference>
<evidence type="ECO:0000313" key="9">
    <source>
        <dbReference type="Proteomes" id="UP001301731"/>
    </source>
</evidence>
<name>A0ABZ0LSS8_9ACTN</name>
<dbReference type="Proteomes" id="UP001301731">
    <property type="component" value="Chromosome"/>
</dbReference>
<dbReference type="PROSITE" id="PS00108">
    <property type="entry name" value="PROTEIN_KINASE_ST"/>
    <property type="match status" value="1"/>
</dbReference>
<feature type="compositionally biased region" description="Low complexity" evidence="6">
    <location>
        <begin position="382"/>
        <end position="397"/>
    </location>
</feature>
<evidence type="ECO:0000256" key="2">
    <source>
        <dbReference type="ARBA" id="ARBA00022741"/>
    </source>
</evidence>
<evidence type="ECO:0000313" key="8">
    <source>
        <dbReference type="EMBL" id="WOX22417.1"/>
    </source>
</evidence>
<evidence type="ECO:0000256" key="5">
    <source>
        <dbReference type="PROSITE-ProRule" id="PRU10141"/>
    </source>
</evidence>
<dbReference type="EMBL" id="CP137573">
    <property type="protein sequence ID" value="WOX22417.1"/>
    <property type="molecule type" value="Genomic_DNA"/>
</dbReference>